<gene>
    <name evidence="2" type="ORF">CYMTET_4672</name>
</gene>
<sequence length="605" mass="66539">MKFIYLYNRFFFPPQFFVFPRVTCGKPQMVTSPSIRALLSLLLVDATVGALNHTSSGGPSSTSGEVPHFLSPGNGPSENGNMDYIEDKDRGGRAFSEHTIAMKPQTLEGPNAAASLRVQMPAHNGTFKATRGDIEEALAGPRRRLLYNNRGSFKVQDGPQYDANDQTIPVYSCIEACQLVFGDPVFGAQCLHLPALPSQPSTSQPPSSPPPPSPPPTSLPSSSLSPSLLPSPPPPSPPPPPPIHHHQATTVSHPASSLLLPPLLSPPPPPSPAPPPPPPPPPSPPPPPPPPSVRWSVDFDGIDDFMLIPFTQQICSICMWVYINSTQHQNVHFLLDGRFYNVKYQDWPTDVTQFNTINREAYFSNSVAGQHWGALYVDGYTASIDWPSFPIDQWFHIYLEGASEAACLNDDLNLYARVTSGSQTDVNGAMKGRLAEVYAWSRHVPEREIVELARGYLCWPCYNFTMYTGLLFYYTLEDAEGHLVSDRRHPNDHLYWGQLFGDPWWVLDQPIWPGWHPFEVVPSPSHPVRIPAPHHRRRLPHHHRRARRSSTFTPASTTFPPPPPPPSPPPPSPPPPSTTTLSTTAAAASSSSPSSSSQIDLECGF</sequence>
<evidence type="ECO:0000313" key="2">
    <source>
        <dbReference type="EMBL" id="KAK3287836.1"/>
    </source>
</evidence>
<feature type="compositionally biased region" description="Pro residues" evidence="1">
    <location>
        <begin position="229"/>
        <end position="242"/>
    </location>
</feature>
<feature type="compositionally biased region" description="Pro residues" evidence="1">
    <location>
        <begin position="559"/>
        <end position="577"/>
    </location>
</feature>
<name>A0AAE0LJN3_9CHLO</name>
<feature type="compositionally biased region" description="Low complexity" evidence="1">
    <location>
        <begin position="578"/>
        <end position="597"/>
    </location>
</feature>
<feature type="compositionally biased region" description="Basic residues" evidence="1">
    <location>
        <begin position="532"/>
        <end position="548"/>
    </location>
</feature>
<dbReference type="SUPFAM" id="SSF49899">
    <property type="entry name" value="Concanavalin A-like lectins/glucanases"/>
    <property type="match status" value="1"/>
</dbReference>
<feature type="compositionally biased region" description="Low complexity" evidence="1">
    <location>
        <begin position="219"/>
        <end position="228"/>
    </location>
</feature>
<proteinExistence type="predicted"/>
<protein>
    <submittedName>
        <fullName evidence="2">Uncharacterized protein</fullName>
    </submittedName>
</protein>
<evidence type="ECO:0000313" key="3">
    <source>
        <dbReference type="Proteomes" id="UP001190700"/>
    </source>
</evidence>
<dbReference type="InterPro" id="IPR013320">
    <property type="entry name" value="ConA-like_dom_sf"/>
</dbReference>
<dbReference type="AlphaFoldDB" id="A0AAE0LJN3"/>
<evidence type="ECO:0000256" key="1">
    <source>
        <dbReference type="SAM" id="MobiDB-lite"/>
    </source>
</evidence>
<feature type="region of interest" description="Disordered" evidence="1">
    <location>
        <begin position="529"/>
        <end position="605"/>
    </location>
</feature>
<feature type="compositionally biased region" description="Low complexity" evidence="1">
    <location>
        <begin position="549"/>
        <end position="558"/>
    </location>
</feature>
<dbReference type="SUPFAM" id="SSF101447">
    <property type="entry name" value="Formin homology 2 domain (FH2 domain)"/>
    <property type="match status" value="1"/>
</dbReference>
<feature type="compositionally biased region" description="Pro residues" evidence="1">
    <location>
        <begin position="263"/>
        <end position="292"/>
    </location>
</feature>
<organism evidence="2 3">
    <name type="scientific">Cymbomonas tetramitiformis</name>
    <dbReference type="NCBI Taxonomy" id="36881"/>
    <lineage>
        <taxon>Eukaryota</taxon>
        <taxon>Viridiplantae</taxon>
        <taxon>Chlorophyta</taxon>
        <taxon>Pyramimonadophyceae</taxon>
        <taxon>Pyramimonadales</taxon>
        <taxon>Pyramimonadaceae</taxon>
        <taxon>Cymbomonas</taxon>
    </lineage>
</organism>
<feature type="region of interest" description="Disordered" evidence="1">
    <location>
        <begin position="197"/>
        <end position="294"/>
    </location>
</feature>
<accession>A0AAE0LJN3</accession>
<dbReference type="EMBL" id="LGRX02000689">
    <property type="protein sequence ID" value="KAK3287836.1"/>
    <property type="molecule type" value="Genomic_DNA"/>
</dbReference>
<keyword evidence="3" id="KW-1185">Reference proteome</keyword>
<comment type="caution">
    <text evidence="2">The sequence shown here is derived from an EMBL/GenBank/DDBJ whole genome shotgun (WGS) entry which is preliminary data.</text>
</comment>
<feature type="compositionally biased region" description="Pro residues" evidence="1">
    <location>
        <begin position="206"/>
        <end position="218"/>
    </location>
</feature>
<dbReference type="Proteomes" id="UP001190700">
    <property type="component" value="Unassembled WGS sequence"/>
</dbReference>
<reference evidence="2 3" key="1">
    <citation type="journal article" date="2015" name="Genome Biol. Evol.">
        <title>Comparative Genomics of a Bacterivorous Green Alga Reveals Evolutionary Causalities and Consequences of Phago-Mixotrophic Mode of Nutrition.</title>
        <authorList>
            <person name="Burns J.A."/>
            <person name="Paasch A."/>
            <person name="Narechania A."/>
            <person name="Kim E."/>
        </authorList>
    </citation>
    <scope>NUCLEOTIDE SEQUENCE [LARGE SCALE GENOMIC DNA]</scope>
    <source>
        <strain evidence="2 3">PLY_AMNH</strain>
    </source>
</reference>
<dbReference type="PRINTS" id="PR01217">
    <property type="entry name" value="PRICHEXTENSN"/>
</dbReference>